<name>A0A0G1DW82_UNCKA</name>
<organism evidence="1 2">
    <name type="scientific">candidate division WWE3 bacterium GW2011_GWB1_42_6</name>
    <dbReference type="NCBI Taxonomy" id="1619115"/>
    <lineage>
        <taxon>Bacteria</taxon>
        <taxon>Katanobacteria</taxon>
    </lineage>
</organism>
<protein>
    <submittedName>
        <fullName evidence="1">Uncharacterized protein</fullName>
    </submittedName>
</protein>
<dbReference type="EMBL" id="LCED01000011">
    <property type="protein sequence ID" value="KKS66583.1"/>
    <property type="molecule type" value="Genomic_DNA"/>
</dbReference>
<evidence type="ECO:0000313" key="2">
    <source>
        <dbReference type="Proteomes" id="UP000033848"/>
    </source>
</evidence>
<comment type="caution">
    <text evidence="1">The sequence shown here is derived from an EMBL/GenBank/DDBJ whole genome shotgun (WGS) entry which is preliminary data.</text>
</comment>
<reference evidence="1 2" key="1">
    <citation type="journal article" date="2015" name="Nature">
        <title>rRNA introns, odd ribosomes, and small enigmatic genomes across a large radiation of phyla.</title>
        <authorList>
            <person name="Brown C.T."/>
            <person name="Hug L.A."/>
            <person name="Thomas B.C."/>
            <person name="Sharon I."/>
            <person name="Castelle C.J."/>
            <person name="Singh A."/>
            <person name="Wilkins M.J."/>
            <person name="Williams K.H."/>
            <person name="Banfield J.F."/>
        </authorList>
    </citation>
    <scope>NUCLEOTIDE SEQUENCE [LARGE SCALE GENOMIC DNA]</scope>
</reference>
<gene>
    <name evidence="1" type="ORF">UV35_C0011G0016</name>
</gene>
<proteinExistence type="predicted"/>
<dbReference type="AlphaFoldDB" id="A0A0G1DW82"/>
<sequence>MDVRLAVWRSRKFRSWGNGRVVKVPSRYTENYLLSSVMEG</sequence>
<dbReference type="Proteomes" id="UP000033848">
    <property type="component" value="Unassembled WGS sequence"/>
</dbReference>
<evidence type="ECO:0000313" key="1">
    <source>
        <dbReference type="EMBL" id="KKS66583.1"/>
    </source>
</evidence>
<accession>A0A0G1DW82</accession>